<dbReference type="GO" id="GO:0005524">
    <property type="term" value="F:ATP binding"/>
    <property type="evidence" value="ECO:0007669"/>
    <property type="project" value="UniProtKB-KW"/>
</dbReference>
<name>A0A941HUC0_9CAUL</name>
<gene>
    <name evidence="12" type="ORF">JKL49_01030</name>
</gene>
<dbReference type="InterPro" id="IPR004473">
    <property type="entry name" value="Restrct_endonuc_typeI_HsdR"/>
</dbReference>
<sequence>MSDLKISEAGTVQFPMVKHAIEIGWTPLTPEVAKQKRGGEAGMLMRDELEAKLVEFNPWLSPDSVRSIIETLDALPATVDGNREILMWLRGERGWYDEEEKRHRSVQLVDFENVGDNAFHVTWEWALKPPARKGNRADVMFLVNGVPVCIVEHKNPKDGDAIERGIKQLRRYEIETPELIGAPQLFNVTHLLEYWYGVTWNASRRDMARWKETRDETYRFAVQAFFERTDFLRTLQHWILFYVQDSETRKSVLRQHQRRAIDAVVARCADPVKTRGLVWHTQGSGKTFTLLTAARLILEQKERFKNATVILVVDRTELEGQLKGWVERLLGEMQRQDIAVKRADTKAVLQGLLDDDFRGLVISMIHKFEAVRKDSSTRDNVFVFIDEAHRSVAKDLGSYLMAAVPNATIIGFTGTPIAKTHQGEGTFKIFGQDDERGYLDKYAIRESIEDETTLPIKHVLAPSEMTVPVDRLDKEFFDLAASEDVTDIDELNRVLERAVNLRAFLKADDRIANVAAFVANHFKEAVLPLGYKAFVVAVDREACAKYKRALDKLLPPEWTEAIYTENAADVIDRPLVAELQLTDEREEDVRLLFKKADQDPKILIVTDKLLTGYDAPLLYCLYLDKPMRDHVLLQAVARVNRPYSDPEGIQKKIGLVVDFVGVLRELKKALQFDSEDVSGVIEDLDLLLQDFLGKTAKAKTDYLDAGEGGDADERLERLVYGRFLEIDARKEFFEAYKDIESLWEILSPSKELVDHIPTFKRLAQLYATVRNAFAEQVGFIADLAHKTRRLVEENATQDGLGRLTKSVTFDVKTLEGLRGEKGTDEGKVFNLVRGFRRELDEDPNAAAVLQPLKERAERILKGLQERNTTGLAAMDLLAALAAEKEAAERAARDIGLSPQGFSVYWLVRENADLKAANVAPLDLGREVEKLLERFPNARVNPDEQRQLRAALYRPLVTLEREARSALVDLIVATILR</sequence>
<evidence type="ECO:0000256" key="3">
    <source>
        <dbReference type="ARBA" id="ARBA00022722"/>
    </source>
</evidence>
<dbReference type="InterPro" id="IPR040980">
    <property type="entry name" value="SWI2_SNF2"/>
</dbReference>
<comment type="similarity">
    <text evidence="2 10">Belongs to the HsdR family.</text>
</comment>
<evidence type="ECO:0000256" key="1">
    <source>
        <dbReference type="ARBA" id="ARBA00000851"/>
    </source>
</evidence>
<proteinExistence type="inferred from homology"/>
<dbReference type="GO" id="GO:0003677">
    <property type="term" value="F:DNA binding"/>
    <property type="evidence" value="ECO:0007669"/>
    <property type="project" value="UniProtKB-KW"/>
</dbReference>
<evidence type="ECO:0000256" key="6">
    <source>
        <dbReference type="ARBA" id="ARBA00022759"/>
    </source>
</evidence>
<comment type="function">
    <text evidence="10">Subunit R is required for both nuclease and ATPase activities, but not for modification.</text>
</comment>
<dbReference type="GO" id="GO:0009307">
    <property type="term" value="P:DNA restriction-modification system"/>
    <property type="evidence" value="ECO:0007669"/>
    <property type="project" value="UniProtKB-KW"/>
</dbReference>
<reference evidence="12" key="1">
    <citation type="submission" date="2021-04" db="EMBL/GenBank/DDBJ databases">
        <title>Draft genome assembly of strain Phenylobacterium sp. 20VBR1 using MiniION and Illumina platforms.</title>
        <authorList>
            <person name="Thomas F.A."/>
            <person name="Krishnan K.P."/>
            <person name="Sinha R.K."/>
        </authorList>
    </citation>
    <scope>NUCLEOTIDE SEQUENCE</scope>
    <source>
        <strain evidence="12">20VBR1</strain>
    </source>
</reference>
<dbReference type="InterPro" id="IPR027417">
    <property type="entry name" value="P-loop_NTPase"/>
</dbReference>
<keyword evidence="6" id="KW-0255">Endonuclease</keyword>
<keyword evidence="13" id="KW-1185">Reference proteome</keyword>
<dbReference type="Gene3D" id="3.90.1570.50">
    <property type="match status" value="1"/>
</dbReference>
<dbReference type="InterPro" id="IPR051268">
    <property type="entry name" value="Type-I_R_enzyme_R_subunit"/>
</dbReference>
<evidence type="ECO:0000256" key="4">
    <source>
        <dbReference type="ARBA" id="ARBA00022741"/>
    </source>
</evidence>
<feature type="domain" description="Helicase ATP-binding" evidence="11">
    <location>
        <begin position="267"/>
        <end position="434"/>
    </location>
</feature>
<comment type="caution">
    <text evidence="12">The sequence shown here is derived from an EMBL/GenBank/DDBJ whole genome shotgun (WGS) entry which is preliminary data.</text>
</comment>
<dbReference type="Pfam" id="PF22679">
    <property type="entry name" value="T1R_D3-like"/>
    <property type="match status" value="1"/>
</dbReference>
<evidence type="ECO:0000256" key="5">
    <source>
        <dbReference type="ARBA" id="ARBA00022747"/>
    </source>
</evidence>
<dbReference type="Gene3D" id="3.40.50.300">
    <property type="entry name" value="P-loop containing nucleotide triphosphate hydrolases"/>
    <property type="match status" value="2"/>
</dbReference>
<dbReference type="NCBIfam" id="TIGR00348">
    <property type="entry name" value="hsdR"/>
    <property type="match status" value="1"/>
</dbReference>
<dbReference type="EC" id="3.1.21.3" evidence="10"/>
<dbReference type="CDD" id="cd22332">
    <property type="entry name" value="HsdR_N"/>
    <property type="match status" value="1"/>
</dbReference>
<dbReference type="Pfam" id="PF04313">
    <property type="entry name" value="HSDR_N"/>
    <property type="match status" value="1"/>
</dbReference>
<evidence type="ECO:0000256" key="7">
    <source>
        <dbReference type="ARBA" id="ARBA00022801"/>
    </source>
</evidence>
<organism evidence="12 13">
    <name type="scientific">Phenylobacterium glaciei</name>
    <dbReference type="NCBI Taxonomy" id="2803784"/>
    <lineage>
        <taxon>Bacteria</taxon>
        <taxon>Pseudomonadati</taxon>
        <taxon>Pseudomonadota</taxon>
        <taxon>Alphaproteobacteria</taxon>
        <taxon>Caulobacterales</taxon>
        <taxon>Caulobacteraceae</taxon>
        <taxon>Phenylobacterium</taxon>
    </lineage>
</organism>
<dbReference type="CDD" id="cd18800">
    <property type="entry name" value="SF2_C_EcoR124I-like"/>
    <property type="match status" value="1"/>
</dbReference>
<dbReference type="InterPro" id="IPR014001">
    <property type="entry name" value="Helicase_ATP-bd"/>
</dbReference>
<evidence type="ECO:0000256" key="10">
    <source>
        <dbReference type="RuleBase" id="RU364115"/>
    </source>
</evidence>
<dbReference type="InterPro" id="IPR007409">
    <property type="entry name" value="Restrct_endonuc_type1_HsdR_N"/>
</dbReference>
<evidence type="ECO:0000259" key="11">
    <source>
        <dbReference type="PROSITE" id="PS51192"/>
    </source>
</evidence>
<dbReference type="GO" id="GO:0009035">
    <property type="term" value="F:type I site-specific deoxyribonuclease activity"/>
    <property type="evidence" value="ECO:0007669"/>
    <property type="project" value="UniProtKB-EC"/>
</dbReference>
<dbReference type="PANTHER" id="PTHR30195">
    <property type="entry name" value="TYPE I SITE-SPECIFIC DEOXYRIBONUCLEASE PROTEIN SUBUNIT M AND R"/>
    <property type="match status" value="1"/>
</dbReference>
<dbReference type="EMBL" id="JAGSGD010000001">
    <property type="protein sequence ID" value="MBR7617956.1"/>
    <property type="molecule type" value="Genomic_DNA"/>
</dbReference>
<evidence type="ECO:0000313" key="12">
    <source>
        <dbReference type="EMBL" id="MBR7617956.1"/>
    </source>
</evidence>
<dbReference type="Proteomes" id="UP000622580">
    <property type="component" value="Unassembled WGS sequence"/>
</dbReference>
<dbReference type="PANTHER" id="PTHR30195:SF15">
    <property type="entry name" value="TYPE I RESTRICTION ENZYME HINDI ENDONUCLEASE SUBUNIT"/>
    <property type="match status" value="1"/>
</dbReference>
<evidence type="ECO:0000256" key="8">
    <source>
        <dbReference type="ARBA" id="ARBA00022840"/>
    </source>
</evidence>
<dbReference type="Pfam" id="PF18766">
    <property type="entry name" value="SWI2_SNF2"/>
    <property type="match status" value="1"/>
</dbReference>
<keyword evidence="3" id="KW-0540">Nuclease</keyword>
<evidence type="ECO:0000256" key="9">
    <source>
        <dbReference type="ARBA" id="ARBA00023125"/>
    </source>
</evidence>
<keyword evidence="9 10" id="KW-0238">DNA-binding</keyword>
<keyword evidence="5 10" id="KW-0680">Restriction system</keyword>
<dbReference type="CDD" id="cd18030">
    <property type="entry name" value="DEXHc_RE_I_HsdR"/>
    <property type="match status" value="1"/>
</dbReference>
<dbReference type="PROSITE" id="PS51192">
    <property type="entry name" value="HELICASE_ATP_BIND_1"/>
    <property type="match status" value="1"/>
</dbReference>
<dbReference type="AlphaFoldDB" id="A0A941HUC0"/>
<comment type="subunit">
    <text evidence="10">The type I restriction/modification system is composed of three polypeptides R, M and S.</text>
</comment>
<keyword evidence="8 10" id="KW-0067">ATP-binding</keyword>
<dbReference type="SMART" id="SM00487">
    <property type="entry name" value="DEXDc"/>
    <property type="match status" value="1"/>
</dbReference>
<evidence type="ECO:0000313" key="13">
    <source>
        <dbReference type="Proteomes" id="UP000622580"/>
    </source>
</evidence>
<comment type="catalytic activity">
    <reaction evidence="1 10">
        <text>Endonucleolytic cleavage of DNA to give random double-stranded fragments with terminal 5'-phosphates, ATP is simultaneously hydrolyzed.</text>
        <dbReference type="EC" id="3.1.21.3"/>
    </reaction>
</comment>
<keyword evidence="4 10" id="KW-0547">Nucleotide-binding</keyword>
<dbReference type="RefSeq" id="WP_215337602.1">
    <property type="nucleotide sequence ID" value="NZ_JAGSGD010000001.1"/>
</dbReference>
<protein>
    <recommendedName>
        <fullName evidence="10">Type I restriction enzyme endonuclease subunit</fullName>
        <shortName evidence="10">R protein</shortName>
        <ecNumber evidence="10">3.1.21.3</ecNumber>
    </recommendedName>
</protein>
<dbReference type="SUPFAM" id="SSF52540">
    <property type="entry name" value="P-loop containing nucleoside triphosphate hydrolases"/>
    <property type="match status" value="1"/>
</dbReference>
<evidence type="ECO:0000256" key="2">
    <source>
        <dbReference type="ARBA" id="ARBA00008598"/>
    </source>
</evidence>
<keyword evidence="7 10" id="KW-0378">Hydrolase</keyword>
<accession>A0A941HUC0</accession>
<dbReference type="InterPro" id="IPR055180">
    <property type="entry name" value="HsdR_RecA-like_helicase_dom_2"/>
</dbReference>